<evidence type="ECO:0000313" key="3">
    <source>
        <dbReference type="Proteomes" id="UP000499080"/>
    </source>
</evidence>
<dbReference type="Proteomes" id="UP000499080">
    <property type="component" value="Unassembled WGS sequence"/>
</dbReference>
<gene>
    <name evidence="2" type="ORF">AVEN_49814_1</name>
</gene>
<accession>A0A4Y2JKG5</accession>
<evidence type="ECO:0000313" key="2">
    <source>
        <dbReference type="EMBL" id="GBM90851.1"/>
    </source>
</evidence>
<reference evidence="2 3" key="1">
    <citation type="journal article" date="2019" name="Sci. Rep.">
        <title>Orb-weaving spider Araneus ventricosus genome elucidates the spidroin gene catalogue.</title>
        <authorList>
            <person name="Kono N."/>
            <person name="Nakamura H."/>
            <person name="Ohtoshi R."/>
            <person name="Moran D.A.P."/>
            <person name="Shinohara A."/>
            <person name="Yoshida Y."/>
            <person name="Fujiwara M."/>
            <person name="Mori M."/>
            <person name="Tomita M."/>
            <person name="Arakawa K."/>
        </authorList>
    </citation>
    <scope>NUCLEOTIDE SEQUENCE [LARGE SCALE GENOMIC DNA]</scope>
</reference>
<organism evidence="2 3">
    <name type="scientific">Araneus ventricosus</name>
    <name type="common">Orbweaver spider</name>
    <name type="synonym">Epeira ventricosa</name>
    <dbReference type="NCBI Taxonomy" id="182803"/>
    <lineage>
        <taxon>Eukaryota</taxon>
        <taxon>Metazoa</taxon>
        <taxon>Ecdysozoa</taxon>
        <taxon>Arthropoda</taxon>
        <taxon>Chelicerata</taxon>
        <taxon>Arachnida</taxon>
        <taxon>Araneae</taxon>
        <taxon>Araneomorphae</taxon>
        <taxon>Entelegynae</taxon>
        <taxon>Araneoidea</taxon>
        <taxon>Araneidae</taxon>
        <taxon>Araneus</taxon>
    </lineage>
</organism>
<evidence type="ECO:0008006" key="4">
    <source>
        <dbReference type="Google" id="ProtNLM"/>
    </source>
</evidence>
<keyword evidence="3" id="KW-1185">Reference proteome</keyword>
<comment type="caution">
    <text evidence="2">The sequence shown here is derived from an EMBL/GenBank/DDBJ whole genome shotgun (WGS) entry which is preliminary data.</text>
</comment>
<dbReference type="AlphaFoldDB" id="A0A4Y2JKG5"/>
<evidence type="ECO:0000256" key="1">
    <source>
        <dbReference type="SAM" id="SignalP"/>
    </source>
</evidence>
<proteinExistence type="predicted"/>
<protein>
    <recommendedName>
        <fullName evidence="4">Secreted protein</fullName>
    </recommendedName>
</protein>
<name>A0A4Y2JKG5_ARAVE</name>
<feature type="chain" id="PRO_5021406425" description="Secreted protein" evidence="1">
    <location>
        <begin position="17"/>
        <end position="123"/>
    </location>
</feature>
<feature type="signal peptide" evidence="1">
    <location>
        <begin position="1"/>
        <end position="16"/>
    </location>
</feature>
<sequence length="123" mass="13055">MLLASWAPVLFLCALAFDFVDPRSGLCYFGLIPSRSVLARGGGWGPVKTEKEEVWCACLQWQAGGGPGSVLGEGTLGRSNLVKGPVNFPVDSRGPLVSYGSRGMGRFLASSSVKRRATHSLIL</sequence>
<dbReference type="EMBL" id="BGPR01003657">
    <property type="protein sequence ID" value="GBM90851.1"/>
    <property type="molecule type" value="Genomic_DNA"/>
</dbReference>
<keyword evidence="1" id="KW-0732">Signal</keyword>